<dbReference type="EMBL" id="AAMOXJ010000014">
    <property type="protein sequence ID" value="EDJ6169456.1"/>
    <property type="molecule type" value="Genomic_DNA"/>
</dbReference>
<dbReference type="EMBL" id="AACCII010000007">
    <property type="protein sequence ID" value="EAJ9719039.1"/>
    <property type="molecule type" value="Genomic_DNA"/>
</dbReference>
<evidence type="ECO:0000313" key="3">
    <source>
        <dbReference type="EMBL" id="EAK6412479.1"/>
    </source>
</evidence>
<dbReference type="EMBL" id="AACFWJ010000001">
    <property type="protein sequence ID" value="EAK3958277.1"/>
    <property type="molecule type" value="Genomic_DNA"/>
</dbReference>
<proteinExistence type="predicted"/>
<evidence type="ECO:0000313" key="5">
    <source>
        <dbReference type="EMBL" id="OEV44624.1"/>
    </source>
</evidence>
<comment type="caution">
    <text evidence="3">The sequence shown here is derived from an EMBL/GenBank/DDBJ whole genome shotgun (WGS) entry which is preliminary data.</text>
</comment>
<dbReference type="Proteomes" id="UP000410873">
    <property type="component" value="Unassembled WGS sequence"/>
</dbReference>
<dbReference type="Proteomes" id="UP000349590">
    <property type="component" value="Unassembled WGS sequence"/>
</dbReference>
<sequence length="118" mass="13825">MKFNDFLKQHSLREKEILIEGIDEKFTIRQLSMLEQLEIMEKNGIEIQENKDDKISIDFIKKNSNFRKEIILKCLVAPKIDEKTFDNLNQEGLNIIAKVADEILKFTNEVPKQESKGD</sequence>
<dbReference type="AlphaFoldDB" id="A0A1E7NLJ7"/>
<evidence type="ECO:0000313" key="9">
    <source>
        <dbReference type="Proteomes" id="UP000392616"/>
    </source>
</evidence>
<evidence type="ECO:0000313" key="11">
    <source>
        <dbReference type="Proteomes" id="UP000482054"/>
    </source>
</evidence>
<evidence type="ECO:0000313" key="12">
    <source>
        <dbReference type="Proteomes" id="UP000865560"/>
    </source>
</evidence>
<evidence type="ECO:0000313" key="10">
    <source>
        <dbReference type="Proteomes" id="UP000410873"/>
    </source>
</evidence>
<accession>A0A1E7NLJ7</accession>
<evidence type="ECO:0000313" key="6">
    <source>
        <dbReference type="EMBL" id="RTJ97026.1"/>
    </source>
</evidence>
<evidence type="ECO:0000313" key="8">
    <source>
        <dbReference type="Proteomes" id="UP000349590"/>
    </source>
</evidence>
<reference evidence="5 12" key="1">
    <citation type="submission" date="2016-09" db="EMBL/GenBank/DDBJ databases">
        <title>Campylobacter from American crows.</title>
        <authorList>
            <person name="Weis A.M."/>
            <person name="Weimer B.C."/>
            <person name="Townsend A.K."/>
            <person name="Taff C."/>
        </authorList>
    </citation>
    <scope>NUCLEOTIDE SEQUENCE [LARGE SCALE GENOMIC DNA]</scope>
    <source>
        <strain evidence="5 12">BCW_3791</strain>
    </source>
</reference>
<dbReference type="RefSeq" id="WP_002788281.1">
    <property type="nucleotide sequence ID" value="NZ_CAJGWR010000001.1"/>
</dbReference>
<organism evidence="3 9">
    <name type="scientific">Campylobacter jejuni</name>
    <dbReference type="NCBI Taxonomy" id="197"/>
    <lineage>
        <taxon>Bacteria</taxon>
        <taxon>Pseudomonadati</taxon>
        <taxon>Campylobacterota</taxon>
        <taxon>Epsilonproteobacteria</taxon>
        <taxon>Campylobacterales</taxon>
        <taxon>Campylobacteraceae</taxon>
        <taxon>Campylobacter</taxon>
    </lineage>
</organism>
<dbReference type="Proteomes" id="UP000865560">
    <property type="component" value="Unassembled WGS sequence"/>
</dbReference>
<dbReference type="EMBL" id="PRCK01000001">
    <property type="protein sequence ID" value="RTJ97026.1"/>
    <property type="molecule type" value="Genomic_DNA"/>
</dbReference>
<evidence type="ECO:0000313" key="7">
    <source>
        <dbReference type="Proteomes" id="UP000287237"/>
    </source>
</evidence>
<dbReference type="EMBL" id="MJVJ01000126">
    <property type="protein sequence ID" value="OEV44624.1"/>
    <property type="molecule type" value="Genomic_DNA"/>
</dbReference>
<evidence type="ECO:0000313" key="4">
    <source>
        <dbReference type="EMBL" id="EDJ6169456.1"/>
    </source>
</evidence>
<protein>
    <submittedName>
        <fullName evidence="3">DNA repair protein</fullName>
    </submittedName>
</protein>
<dbReference type="Proteomes" id="UP000287237">
    <property type="component" value="Unassembled WGS sequence"/>
</dbReference>
<dbReference type="Proteomes" id="UP000392616">
    <property type="component" value="Unassembled WGS sequence"/>
</dbReference>
<dbReference type="EMBL" id="AACHYE010000001">
    <property type="protein sequence ID" value="EAK6412479.1"/>
    <property type="molecule type" value="Genomic_DNA"/>
</dbReference>
<reference evidence="3 9" key="2">
    <citation type="submission" date="2018-05" db="EMBL/GenBank/DDBJ databases">
        <authorList>
            <consortium name="NARMS: The National Antimicrobial Resistance Monitoring System"/>
        </authorList>
    </citation>
    <scope>NUCLEOTIDE SEQUENCE [LARGE SCALE GENOMIC DNA]</scope>
    <source>
        <strain evidence="3 9">CVM N62988</strain>
    </source>
</reference>
<name>A0A1E7NLJ7_CAMJU</name>
<evidence type="ECO:0000313" key="1">
    <source>
        <dbReference type="EMBL" id="EAJ9719039.1"/>
    </source>
</evidence>
<reference evidence="4 11" key="4">
    <citation type="submission" date="2019-10" db="EMBL/GenBank/DDBJ databases">
        <authorList>
            <consortium name="PulseNet: The National Subtyping Network for Foodborne Disease Surveillance"/>
            <person name="Tarr C.L."/>
            <person name="Trees E."/>
            <person name="Katz L.S."/>
            <person name="Carleton-Romer H.A."/>
            <person name="Stroika S."/>
            <person name="Kucerova Z."/>
            <person name="Roache K.F."/>
            <person name="Sabol A.L."/>
            <person name="Besser J."/>
            <person name="Gerner-Smidt P."/>
        </authorList>
    </citation>
    <scope>NUCLEOTIDE SEQUENCE [LARGE SCALE GENOMIC DNA]</scope>
    <source>
        <strain evidence="2 10">PNUSAC003589</strain>
        <strain evidence="1 8">PNUSAC009041</strain>
        <strain evidence="4 11">PNUSAC012955</strain>
    </source>
</reference>
<dbReference type="Proteomes" id="UP000482054">
    <property type="component" value="Unassembled WGS sequence"/>
</dbReference>
<reference evidence="6 7" key="3">
    <citation type="journal article" date="2019" name="Appl. Environ. Microbiol.">
        <title>Population genetics and characterization of Campylobacter jejuni isolates in western jackdaws and game birds in Finland.</title>
        <authorList>
            <person name="Kovanen S."/>
            <person name="Rossi M."/>
            <person name="Pohja-Mykra M."/>
            <person name="Nieminen T."/>
            <person name="Raunio-Saarnisto M."/>
            <person name="Sauvala M."/>
            <person name="Fredriksson-Ahomaa M."/>
            <person name="Hanninen M.L."/>
            <person name="Kivisto R."/>
        </authorList>
    </citation>
    <scope>NUCLEOTIDE SEQUENCE [LARGE SCALE GENOMIC DNA]</scope>
    <source>
        <strain evidence="6 7">CB296</strain>
    </source>
</reference>
<evidence type="ECO:0000313" key="2">
    <source>
        <dbReference type="EMBL" id="EAK3958277.1"/>
    </source>
</evidence>
<gene>
    <name evidence="5" type="ORF">AJY60_10075</name>
    <name evidence="3" type="ORF">B7A03_00295</name>
    <name evidence="2" type="ORF">C1418_00235</name>
    <name evidence="6" type="ORF">C3H42_02180</name>
    <name evidence="1" type="ORF">E8P16_06230</name>
    <name evidence="4" type="ORF">GFF90_07615</name>
</gene>